<dbReference type="InterPro" id="IPR029062">
    <property type="entry name" value="Class_I_gatase-like"/>
</dbReference>
<keyword evidence="4 11" id="KW-0436">Ligase</keyword>
<evidence type="ECO:0000259" key="12">
    <source>
        <dbReference type="SMART" id="SM01097"/>
    </source>
</evidence>
<reference evidence="14" key="1">
    <citation type="submission" date="2010-05" db="EMBL/GenBank/DDBJ databases">
        <title>The complete genome of Truepera radiovictris DSM 17093.</title>
        <authorList>
            <consortium name="US DOE Joint Genome Institute (JGI-PGF)"/>
            <person name="Lucas S."/>
            <person name="Copeland A."/>
            <person name="Lapidus A."/>
            <person name="Glavina del Rio T."/>
            <person name="Dalin E."/>
            <person name="Tice H."/>
            <person name="Bruce D."/>
            <person name="Goodwin L."/>
            <person name="Pitluck S."/>
            <person name="Kyrpides N."/>
            <person name="Mavromatis K."/>
            <person name="Ovchinnikova G."/>
            <person name="Munk A.C."/>
            <person name="Detter J.C."/>
            <person name="Han C."/>
            <person name="Tapia R."/>
            <person name="Land M."/>
            <person name="Hauser L."/>
            <person name="Markowitz V."/>
            <person name="Cheng J.-F."/>
            <person name="Hugenholtz P."/>
            <person name="Woyke T."/>
            <person name="Wu D."/>
            <person name="Tindall B."/>
            <person name="Pomrenke H.G."/>
            <person name="Brambilla E."/>
            <person name="Klenk H.-P."/>
            <person name="Eisen J.A."/>
        </authorList>
    </citation>
    <scope>NUCLEOTIDE SEQUENCE [LARGE SCALE GENOMIC DNA]</scope>
    <source>
        <strain evidence="14">DSM 17093 / CIP 108686 / LMG 22925 / RQ-24</strain>
    </source>
</reference>
<dbReference type="InterPro" id="IPR035686">
    <property type="entry name" value="CPSase_GATase1"/>
</dbReference>
<dbReference type="GO" id="GO:0004359">
    <property type="term" value="F:glutaminase activity"/>
    <property type="evidence" value="ECO:0007669"/>
    <property type="project" value="RHEA"/>
</dbReference>
<dbReference type="GO" id="GO:0006207">
    <property type="term" value="P:'de novo' pyrimidine nucleobase biosynthetic process"/>
    <property type="evidence" value="ECO:0007669"/>
    <property type="project" value="InterPro"/>
</dbReference>
<gene>
    <name evidence="11" type="primary">carA</name>
    <name evidence="13" type="ordered locus">Trad_1265</name>
</gene>
<comment type="pathway">
    <text evidence="1 11">Pyrimidine metabolism; UMP biosynthesis via de novo pathway; (S)-dihydroorotate from bicarbonate: step 1/3.</text>
</comment>
<dbReference type="PRINTS" id="PR00097">
    <property type="entry name" value="ANTSNTHASEII"/>
</dbReference>
<evidence type="ECO:0000256" key="10">
    <source>
        <dbReference type="ARBA" id="ARBA00049285"/>
    </source>
</evidence>
<comment type="subunit">
    <text evidence="11">Composed of two chains; the small (or glutamine) chain promotes the hydrolysis of glutamine to ammonia, which is used by the large (or ammonia) chain to synthesize carbamoyl phosphate. Tetramer of heterodimers (alpha,beta)4.</text>
</comment>
<comment type="catalytic activity">
    <reaction evidence="10 11">
        <text>L-glutamine + H2O = L-glutamate + NH4(+)</text>
        <dbReference type="Rhea" id="RHEA:15889"/>
        <dbReference type="ChEBI" id="CHEBI:15377"/>
        <dbReference type="ChEBI" id="CHEBI:28938"/>
        <dbReference type="ChEBI" id="CHEBI:29985"/>
        <dbReference type="ChEBI" id="CHEBI:58359"/>
    </reaction>
</comment>
<dbReference type="InterPro" id="IPR017926">
    <property type="entry name" value="GATASE"/>
</dbReference>
<dbReference type="GO" id="GO:0044205">
    <property type="term" value="P:'de novo' UMP biosynthetic process"/>
    <property type="evidence" value="ECO:0007669"/>
    <property type="project" value="UniProtKB-UniRule"/>
</dbReference>
<dbReference type="GO" id="GO:0006541">
    <property type="term" value="P:glutamine metabolic process"/>
    <property type="evidence" value="ECO:0007669"/>
    <property type="project" value="InterPro"/>
</dbReference>
<evidence type="ECO:0000256" key="5">
    <source>
        <dbReference type="ARBA" id="ARBA00022741"/>
    </source>
</evidence>
<dbReference type="AlphaFoldDB" id="D7CWI9"/>
<evidence type="ECO:0000256" key="7">
    <source>
        <dbReference type="ARBA" id="ARBA00022962"/>
    </source>
</evidence>
<feature type="binding site" evidence="11">
    <location>
        <position position="260"/>
    </location>
    <ligand>
        <name>L-glutamine</name>
        <dbReference type="ChEBI" id="CHEBI:58359"/>
    </ligand>
</feature>
<protein>
    <recommendedName>
        <fullName evidence="11">Carbamoyl phosphate synthase small chain</fullName>
        <ecNumber evidence="11">6.3.5.5</ecNumber>
    </recommendedName>
    <alternativeName>
        <fullName evidence="11">Carbamoyl phosphate synthetase glutamine chain</fullName>
    </alternativeName>
</protein>
<keyword evidence="5 11" id="KW-0547">Nucleotide-binding</keyword>
<comment type="pathway">
    <text evidence="2 11">Amino-acid biosynthesis; L-arginine biosynthesis; carbamoyl phosphate from bicarbonate: step 1/1.</text>
</comment>
<evidence type="ECO:0000256" key="9">
    <source>
        <dbReference type="ARBA" id="ARBA00048816"/>
    </source>
</evidence>
<dbReference type="SUPFAM" id="SSF52317">
    <property type="entry name" value="Class I glutamine amidotransferase-like"/>
    <property type="match status" value="1"/>
</dbReference>
<dbReference type="GO" id="GO:0004088">
    <property type="term" value="F:carbamoyl-phosphate synthase (glutamine-hydrolyzing) activity"/>
    <property type="evidence" value="ECO:0007669"/>
    <property type="project" value="UniProtKB-UniRule"/>
</dbReference>
<comment type="function">
    <text evidence="11">Small subunit of the glutamine-dependent carbamoyl phosphate synthetase (CPSase). CPSase catalyzes the formation of carbamoyl phosphate from the ammonia moiety of glutamine, carbonate, and phosphate donated by ATP, constituting the first step of 2 biosynthetic pathways, one leading to arginine and/or urea and the other to pyrimidine nucleotides. The small subunit (glutamine amidotransferase) binds and cleaves glutamine to supply the large subunit with the substrate ammonia.</text>
</comment>
<evidence type="ECO:0000256" key="3">
    <source>
        <dbReference type="ARBA" id="ARBA00007800"/>
    </source>
</evidence>
<dbReference type="KEGG" id="tra:Trad_1265"/>
<evidence type="ECO:0000313" key="13">
    <source>
        <dbReference type="EMBL" id="ADI14388.1"/>
    </source>
</evidence>
<feature type="binding site" evidence="11">
    <location>
        <position position="51"/>
    </location>
    <ligand>
        <name>L-glutamine</name>
        <dbReference type="ChEBI" id="CHEBI:58359"/>
    </ligand>
</feature>
<dbReference type="InterPro" id="IPR006274">
    <property type="entry name" value="CarbamoylP_synth_ssu"/>
</dbReference>
<keyword evidence="8 11" id="KW-0665">Pyrimidine biosynthesis</keyword>
<sequence>MALLKKPPAVLALEDGTVYYGYAFGYHGETVGEIVFNTSMTGYQEILTDPSYNGQIVTMTYPHIGNYGVSVYDMESNKPFARGFIVREFSRVASNHRANQDLQSFMEEHKIVGIEGIDTRALTRRLRQGGVVKGVIRHGELSKEAEAELVERARRHEDIDGRDMTPEVTTPLPYARPTFKDNPRVVVIDFGIKHSIVYKLEQAGAEVIVVPAQTTPAQIMALNPYGLVISNGPGDPDGPKYAHDTVWQMLGLLPTYGICLGHQLLGLAVGGKTYKLKHGHHGANTPVKNLVTGEVEITSQNHNYAVDIGSIPGGQFRATHINLNDGTLEGMAHTRYPVYSVQYHPEASPGPHDASYSFRRFIEEVNAFEGATALPAARALGDL</sequence>
<dbReference type="PRINTS" id="PR00099">
    <property type="entry name" value="CPSGATASE"/>
</dbReference>
<comment type="similarity">
    <text evidence="3 11">Belongs to the CarA family.</text>
</comment>
<keyword evidence="6 11" id="KW-0067">ATP-binding</keyword>
<dbReference type="PROSITE" id="PS51273">
    <property type="entry name" value="GATASE_TYPE_1"/>
    <property type="match status" value="1"/>
</dbReference>
<proteinExistence type="inferred from homology"/>
<dbReference type="InterPro" id="IPR050472">
    <property type="entry name" value="Anth_synth/Amidotransfase"/>
</dbReference>
<dbReference type="Pfam" id="PF00117">
    <property type="entry name" value="GATase"/>
    <property type="match status" value="1"/>
</dbReference>
<feature type="binding site" evidence="11">
    <location>
        <position position="263"/>
    </location>
    <ligand>
        <name>L-glutamine</name>
        <dbReference type="ChEBI" id="CHEBI:58359"/>
    </ligand>
</feature>
<dbReference type="HAMAP" id="MF_01209">
    <property type="entry name" value="CPSase_S_chain"/>
    <property type="match status" value="1"/>
</dbReference>
<feature type="region of interest" description="CPSase" evidence="11">
    <location>
        <begin position="1"/>
        <end position="183"/>
    </location>
</feature>
<evidence type="ECO:0000256" key="11">
    <source>
        <dbReference type="HAMAP-Rule" id="MF_01209"/>
    </source>
</evidence>
<feature type="binding site" evidence="11">
    <location>
        <position position="304"/>
    </location>
    <ligand>
        <name>L-glutamine</name>
        <dbReference type="ChEBI" id="CHEBI:58359"/>
    </ligand>
</feature>
<evidence type="ECO:0000313" key="14">
    <source>
        <dbReference type="Proteomes" id="UP000000379"/>
    </source>
</evidence>
<feature type="active site" evidence="11">
    <location>
        <position position="346"/>
    </location>
</feature>
<dbReference type="PANTHER" id="PTHR43418:SF7">
    <property type="entry name" value="CARBAMOYL-PHOSPHATE SYNTHASE SMALL CHAIN"/>
    <property type="match status" value="1"/>
</dbReference>
<dbReference type="HOGENOM" id="CLU_035901_2_1_0"/>
<dbReference type="NCBIfam" id="NF009475">
    <property type="entry name" value="PRK12838.1"/>
    <property type="match status" value="1"/>
</dbReference>
<dbReference type="SUPFAM" id="SSF52021">
    <property type="entry name" value="Carbamoyl phosphate synthetase, small subunit N-terminal domain"/>
    <property type="match status" value="1"/>
</dbReference>
<feature type="binding site" evidence="11">
    <location>
        <position position="234"/>
    </location>
    <ligand>
        <name>L-glutamine</name>
        <dbReference type="ChEBI" id="CHEBI:58359"/>
    </ligand>
</feature>
<dbReference type="FunFam" id="3.50.30.20:FF:000001">
    <property type="entry name" value="Carbamoyl-phosphate synthase small chain"/>
    <property type="match status" value="1"/>
</dbReference>
<dbReference type="PRINTS" id="PR00096">
    <property type="entry name" value="GATASE"/>
</dbReference>
<feature type="binding site" evidence="11">
    <location>
        <position position="301"/>
    </location>
    <ligand>
        <name>L-glutamine</name>
        <dbReference type="ChEBI" id="CHEBI:58359"/>
    </ligand>
</feature>
<dbReference type="RefSeq" id="WP_013177758.1">
    <property type="nucleotide sequence ID" value="NC_014221.1"/>
</dbReference>
<comment type="catalytic activity">
    <reaction evidence="9 11">
        <text>hydrogencarbonate + L-glutamine + 2 ATP + H2O = carbamoyl phosphate + L-glutamate + 2 ADP + phosphate + 2 H(+)</text>
        <dbReference type="Rhea" id="RHEA:18633"/>
        <dbReference type="ChEBI" id="CHEBI:15377"/>
        <dbReference type="ChEBI" id="CHEBI:15378"/>
        <dbReference type="ChEBI" id="CHEBI:17544"/>
        <dbReference type="ChEBI" id="CHEBI:29985"/>
        <dbReference type="ChEBI" id="CHEBI:30616"/>
        <dbReference type="ChEBI" id="CHEBI:43474"/>
        <dbReference type="ChEBI" id="CHEBI:58228"/>
        <dbReference type="ChEBI" id="CHEBI:58359"/>
        <dbReference type="ChEBI" id="CHEBI:456216"/>
        <dbReference type="EC" id="6.3.5.5"/>
    </reaction>
</comment>
<feature type="active site" description="Nucleophile" evidence="11">
    <location>
        <position position="259"/>
    </location>
</feature>
<dbReference type="CDD" id="cd01744">
    <property type="entry name" value="GATase1_CPSase"/>
    <property type="match status" value="1"/>
</dbReference>
<dbReference type="NCBIfam" id="TIGR01368">
    <property type="entry name" value="CPSaseIIsmall"/>
    <property type="match status" value="1"/>
</dbReference>
<evidence type="ECO:0000256" key="6">
    <source>
        <dbReference type="ARBA" id="ARBA00022840"/>
    </source>
</evidence>
<evidence type="ECO:0000256" key="1">
    <source>
        <dbReference type="ARBA" id="ARBA00004812"/>
    </source>
</evidence>
<dbReference type="InterPro" id="IPR002474">
    <property type="entry name" value="CarbamoylP_synth_ssu_N"/>
</dbReference>
<dbReference type="Gene3D" id="3.40.50.880">
    <property type="match status" value="1"/>
</dbReference>
<dbReference type="Pfam" id="PF00988">
    <property type="entry name" value="CPSase_sm_chain"/>
    <property type="match status" value="1"/>
</dbReference>
<dbReference type="InterPro" id="IPR036480">
    <property type="entry name" value="CarbP_synth_ssu_N_sf"/>
</dbReference>
<accession>D7CWI9</accession>
<dbReference type="OrthoDB" id="9804328at2"/>
<dbReference type="EMBL" id="CP002049">
    <property type="protein sequence ID" value="ADI14388.1"/>
    <property type="molecule type" value="Genomic_DNA"/>
</dbReference>
<dbReference type="STRING" id="649638.Trad_1265"/>
<dbReference type="UniPathway" id="UPA00068">
    <property type="reaction ID" value="UER00171"/>
</dbReference>
<evidence type="ECO:0000256" key="2">
    <source>
        <dbReference type="ARBA" id="ARBA00005077"/>
    </source>
</evidence>
<keyword evidence="14" id="KW-1185">Reference proteome</keyword>
<keyword evidence="11" id="KW-0028">Amino-acid biosynthesis</keyword>
<evidence type="ECO:0000256" key="4">
    <source>
        <dbReference type="ARBA" id="ARBA00022598"/>
    </source>
</evidence>
<keyword evidence="11" id="KW-0055">Arginine biosynthesis</keyword>
<keyword evidence="7 11" id="KW-0315">Glutamine amidotransferase</keyword>
<comment type="caution">
    <text evidence="11">Lacks conserved residue(s) required for the propagation of feature annotation.</text>
</comment>
<dbReference type="SMART" id="SM01097">
    <property type="entry name" value="CPSase_sm_chain"/>
    <property type="match status" value="1"/>
</dbReference>
<dbReference type="UniPathway" id="UPA00070">
    <property type="reaction ID" value="UER00115"/>
</dbReference>
<dbReference type="GO" id="GO:0006526">
    <property type="term" value="P:L-arginine biosynthetic process"/>
    <property type="evidence" value="ECO:0007669"/>
    <property type="project" value="UniProtKB-UniRule"/>
</dbReference>
<dbReference type="eggNOG" id="COG0505">
    <property type="taxonomic scope" value="Bacteria"/>
</dbReference>
<name>D7CWI9_TRURR</name>
<dbReference type="EC" id="6.3.5.5" evidence="11"/>
<dbReference type="Proteomes" id="UP000000379">
    <property type="component" value="Chromosome"/>
</dbReference>
<dbReference type="GO" id="GO:0005524">
    <property type="term" value="F:ATP binding"/>
    <property type="evidence" value="ECO:0007669"/>
    <property type="project" value="UniProtKB-UniRule"/>
</dbReference>
<evidence type="ECO:0000256" key="8">
    <source>
        <dbReference type="ARBA" id="ARBA00022975"/>
    </source>
</evidence>
<feature type="domain" description="Carbamoyl-phosphate synthase small subunit N-terminal" evidence="12">
    <location>
        <begin position="7"/>
        <end position="137"/>
    </location>
</feature>
<dbReference type="Gene3D" id="3.50.30.20">
    <property type="entry name" value="Carbamoyl-phosphate synthase small subunit, N-terminal domain"/>
    <property type="match status" value="1"/>
</dbReference>
<feature type="binding site" evidence="11">
    <location>
        <position position="232"/>
    </location>
    <ligand>
        <name>L-glutamine</name>
        <dbReference type="ChEBI" id="CHEBI:58359"/>
    </ligand>
</feature>
<reference evidence="13 14" key="2">
    <citation type="journal article" date="2011" name="Stand. Genomic Sci.">
        <title>Complete genome sequence of Truepera radiovictrix type strain (RQ-24).</title>
        <authorList>
            <person name="Ivanova N."/>
            <person name="Rohde C."/>
            <person name="Munk C."/>
            <person name="Nolan M."/>
            <person name="Lucas S."/>
            <person name="Del Rio T.G."/>
            <person name="Tice H."/>
            <person name="Deshpande S."/>
            <person name="Cheng J.F."/>
            <person name="Tapia R."/>
            <person name="Han C."/>
            <person name="Goodwin L."/>
            <person name="Pitluck S."/>
            <person name="Liolios K."/>
            <person name="Mavromatis K."/>
            <person name="Mikhailova N."/>
            <person name="Pati A."/>
            <person name="Chen A."/>
            <person name="Palaniappan K."/>
            <person name="Land M."/>
            <person name="Hauser L."/>
            <person name="Chang Y.J."/>
            <person name="Jeffries C.D."/>
            <person name="Brambilla E."/>
            <person name="Rohde M."/>
            <person name="Goker M."/>
            <person name="Tindall B.J."/>
            <person name="Woyke T."/>
            <person name="Bristow J."/>
            <person name="Eisen J.A."/>
            <person name="Markowitz V."/>
            <person name="Hugenholtz P."/>
            <person name="Kyrpides N.C."/>
            <person name="Klenk H.P."/>
            <person name="Lapidus A."/>
        </authorList>
    </citation>
    <scope>NUCLEOTIDE SEQUENCE [LARGE SCALE GENOMIC DNA]</scope>
    <source>
        <strain evidence="14">DSM 17093 / CIP 108686 / LMG 22925 / RQ-24</strain>
    </source>
</reference>
<feature type="active site" evidence="11">
    <location>
        <position position="344"/>
    </location>
</feature>
<organism evidence="13 14">
    <name type="scientific">Truepera radiovictrix (strain DSM 17093 / CIP 108686 / LMG 22925 / RQ-24)</name>
    <dbReference type="NCBI Taxonomy" id="649638"/>
    <lineage>
        <taxon>Bacteria</taxon>
        <taxon>Thermotogati</taxon>
        <taxon>Deinococcota</taxon>
        <taxon>Deinococci</taxon>
        <taxon>Trueperales</taxon>
        <taxon>Trueperaceae</taxon>
        <taxon>Truepera</taxon>
    </lineage>
</organism>
<dbReference type="PANTHER" id="PTHR43418">
    <property type="entry name" value="MULTIFUNCTIONAL TRYPTOPHAN BIOSYNTHESIS PROTEIN-RELATED"/>
    <property type="match status" value="1"/>
</dbReference>